<dbReference type="Pfam" id="PF08240">
    <property type="entry name" value="ADH_N"/>
    <property type="match status" value="1"/>
</dbReference>
<organism evidence="11 12">
    <name type="scientific">Hibiscus sabdariffa</name>
    <name type="common">roselle</name>
    <dbReference type="NCBI Taxonomy" id="183260"/>
    <lineage>
        <taxon>Eukaryota</taxon>
        <taxon>Viridiplantae</taxon>
        <taxon>Streptophyta</taxon>
        <taxon>Embryophyta</taxon>
        <taxon>Tracheophyta</taxon>
        <taxon>Spermatophyta</taxon>
        <taxon>Magnoliopsida</taxon>
        <taxon>eudicotyledons</taxon>
        <taxon>Gunneridae</taxon>
        <taxon>Pentapetalae</taxon>
        <taxon>rosids</taxon>
        <taxon>malvids</taxon>
        <taxon>Malvales</taxon>
        <taxon>Malvaceae</taxon>
        <taxon>Malvoideae</taxon>
        <taxon>Hibiscus</taxon>
    </lineage>
</organism>
<name>A0ABR2DAV9_9ROSI</name>
<dbReference type="InterPro" id="IPR013149">
    <property type="entry name" value="ADH-like_C"/>
</dbReference>
<protein>
    <recommendedName>
        <fullName evidence="3">Protein farnesyltransferase subunit beta</fullName>
        <ecNumber evidence="2">2.5.1.58</ecNumber>
    </recommendedName>
    <alternativeName>
        <fullName evidence="7">CAAX farnesyltransferase subunit beta</fullName>
    </alternativeName>
    <alternativeName>
        <fullName evidence="8">Ras proteins prenyltransferase subunit beta</fullName>
    </alternativeName>
</protein>
<reference evidence="11 12" key="1">
    <citation type="journal article" date="2024" name="G3 (Bethesda)">
        <title>Genome assembly of Hibiscus sabdariffa L. provides insights into metabolisms of medicinal natural products.</title>
        <authorList>
            <person name="Kim T."/>
        </authorList>
    </citation>
    <scope>NUCLEOTIDE SEQUENCE [LARGE SCALE GENOMIC DNA]</scope>
    <source>
        <strain evidence="11">TK-2024</strain>
        <tissue evidence="11">Old leaves</tissue>
    </source>
</reference>
<dbReference type="Pfam" id="PF00432">
    <property type="entry name" value="Prenyltrans"/>
    <property type="match status" value="1"/>
</dbReference>
<dbReference type="InterPro" id="IPR026872">
    <property type="entry name" value="FTB"/>
</dbReference>
<dbReference type="Proteomes" id="UP001472677">
    <property type="component" value="Unassembled WGS sequence"/>
</dbReference>
<dbReference type="InterPro" id="IPR002364">
    <property type="entry name" value="Quin_OxRdtase/zeta-crystal_CS"/>
</dbReference>
<proteinExistence type="inferred from homology"/>
<dbReference type="Gene3D" id="3.90.180.10">
    <property type="entry name" value="Medium-chain alcohol dehydrogenases, catalytic domain"/>
    <property type="match status" value="1"/>
</dbReference>
<dbReference type="Gene3D" id="1.50.10.20">
    <property type="match status" value="1"/>
</dbReference>
<evidence type="ECO:0000256" key="8">
    <source>
        <dbReference type="ARBA" id="ARBA00032909"/>
    </source>
</evidence>
<keyword evidence="6" id="KW-0520">NAD</keyword>
<dbReference type="InterPro" id="IPR044626">
    <property type="entry name" value="AOR-like"/>
</dbReference>
<evidence type="ECO:0000256" key="4">
    <source>
        <dbReference type="ARBA" id="ARBA00022737"/>
    </source>
</evidence>
<dbReference type="InterPro" id="IPR036291">
    <property type="entry name" value="NAD(P)-bd_dom_sf"/>
</dbReference>
<evidence type="ECO:0000256" key="5">
    <source>
        <dbReference type="ARBA" id="ARBA00023002"/>
    </source>
</evidence>
<evidence type="ECO:0000256" key="9">
    <source>
        <dbReference type="SAM" id="MobiDB-lite"/>
    </source>
</evidence>
<sequence>MESLTSPTVTQRDQILVEQQVFNIFKTFYNMPPSSQSFMLELQRENHVDYLTNGLKHLAPSFCVLDANRPWICYWILHSIALMDEFVDPELEDNTIDFLSRCQDPNGGYGGGPGQLPHLATTYAAVNSLVTLGGDKALSSINREKLYSFMQQMKDASGGFRMHDGGEIDVRACYTAISVASLLNILDDELVQNVGNYVLSCQTYEGGISGEPGSEAHGGYTFCGLATMILINEVDRLDLSSLIDWVVFRQGAEGGFQGRTNKLVDGCYSFWQGGIFALLKRLNSTKGERSIPVGDREDSEPESPQTTASSDATEEEGLNTDLSQGGSHSEKGDTSSRITVDNIDHNSSKGHAKVEPLFNSLALQQYILLCSQDLNGGLRDKPGKSRDHYHTCYCLSGLSVCQRSWSEDEDSPPLPRAVLGPYSNLLEPIHPLYNVVLDRYQEAHEFFMRMESSSCSIPSKMKAWVYSQHGKPADVLKFESSRAVPRLNDDQVLIKVVAAGLNPVDFKRVLGVFADSDSPLPSVPGYDVGGVVLKVGSQVRSFKEGDEVYGNINEKGLDHPKTSGTLAEYTVAEENLLALKPRNLGFVEAASIPLAIGTAYQGLEKTGLSSGQSILVLGGAGGVGTMVIQLAKHVFGASKVVATSSSAKLELLKSLGADLAIDYTKDNFEDLPEKFDVIYDTVGQSERAVKAIKEGGKVVTIEPVGELAERAFRFILTSSGAMLEKLNPFLENGEADVYVARTRVYRIRLIRSHVCFESEFRPSTSGPRAPIHGDFSWGFHVAFDKFGVYFKVHVQSKHQQ</sequence>
<gene>
    <name evidence="11" type="ORF">V6N12_047443</name>
</gene>
<comment type="caution">
    <text evidence="11">The sequence shown here is derived from an EMBL/GenBank/DDBJ whole genome shotgun (WGS) entry which is preliminary data.</text>
</comment>
<evidence type="ECO:0000259" key="10">
    <source>
        <dbReference type="SMART" id="SM00829"/>
    </source>
</evidence>
<keyword evidence="12" id="KW-1185">Reference proteome</keyword>
<dbReference type="SMART" id="SM00829">
    <property type="entry name" value="PKS_ER"/>
    <property type="match status" value="1"/>
</dbReference>
<feature type="region of interest" description="Disordered" evidence="9">
    <location>
        <begin position="288"/>
        <end position="344"/>
    </location>
</feature>
<evidence type="ECO:0000313" key="11">
    <source>
        <dbReference type="EMBL" id="KAK8534045.1"/>
    </source>
</evidence>
<dbReference type="CDD" id="cd02893">
    <property type="entry name" value="FTase"/>
    <property type="match status" value="1"/>
</dbReference>
<dbReference type="EC" id="2.5.1.58" evidence="2"/>
<accession>A0ABR2DAV9</accession>
<keyword evidence="5" id="KW-0560">Oxidoreductase</keyword>
<evidence type="ECO:0000256" key="1">
    <source>
        <dbReference type="ARBA" id="ARBA00010371"/>
    </source>
</evidence>
<dbReference type="InterPro" id="IPR013154">
    <property type="entry name" value="ADH-like_N"/>
</dbReference>
<evidence type="ECO:0000256" key="7">
    <source>
        <dbReference type="ARBA" id="ARBA00030182"/>
    </source>
</evidence>
<dbReference type="InterPro" id="IPR008930">
    <property type="entry name" value="Terpenoid_cyclase/PrenylTrfase"/>
</dbReference>
<dbReference type="CDD" id="cd05289">
    <property type="entry name" value="MDR_like_2"/>
    <property type="match status" value="1"/>
</dbReference>
<dbReference type="SUPFAM" id="SSF50129">
    <property type="entry name" value="GroES-like"/>
    <property type="match status" value="1"/>
</dbReference>
<dbReference type="PANTHER" id="PTHR44573">
    <property type="entry name" value="NADPH-DEPENDENT ALKENAL/ONE OXIDOREDUCTASE, CHLOROPLASTIC"/>
    <property type="match status" value="1"/>
</dbReference>
<dbReference type="SUPFAM" id="SSF51735">
    <property type="entry name" value="NAD(P)-binding Rossmann-fold domains"/>
    <property type="match status" value="1"/>
</dbReference>
<comment type="similarity">
    <text evidence="1">Belongs to the zinc-containing alcohol dehydrogenase family. Quinone oxidoreductase subfamily.</text>
</comment>
<feature type="compositionally biased region" description="Polar residues" evidence="9">
    <location>
        <begin position="302"/>
        <end position="311"/>
    </location>
</feature>
<feature type="domain" description="Enoyl reductase (ER)" evidence="10">
    <location>
        <begin position="471"/>
        <end position="754"/>
    </location>
</feature>
<evidence type="ECO:0000256" key="2">
    <source>
        <dbReference type="ARBA" id="ARBA00012702"/>
    </source>
</evidence>
<evidence type="ECO:0000256" key="3">
    <source>
        <dbReference type="ARBA" id="ARBA00015798"/>
    </source>
</evidence>
<keyword evidence="4" id="KW-0677">Repeat</keyword>
<dbReference type="PANTHER" id="PTHR44573:SF3">
    <property type="entry name" value="CYTOSOLIC ALKENAL_ONE OXIDOREDUCTASE"/>
    <property type="match status" value="1"/>
</dbReference>
<dbReference type="Pfam" id="PF00107">
    <property type="entry name" value="ADH_zinc_N"/>
    <property type="match status" value="1"/>
</dbReference>
<dbReference type="InterPro" id="IPR020843">
    <property type="entry name" value="ER"/>
</dbReference>
<dbReference type="EMBL" id="JBBPBM010000032">
    <property type="protein sequence ID" value="KAK8534045.1"/>
    <property type="molecule type" value="Genomic_DNA"/>
</dbReference>
<dbReference type="InterPro" id="IPR001330">
    <property type="entry name" value="Prenyltrans"/>
</dbReference>
<evidence type="ECO:0000256" key="6">
    <source>
        <dbReference type="ARBA" id="ARBA00023027"/>
    </source>
</evidence>
<dbReference type="SUPFAM" id="SSF48239">
    <property type="entry name" value="Terpenoid cyclases/Protein prenyltransferases"/>
    <property type="match status" value="1"/>
</dbReference>
<dbReference type="PROSITE" id="PS01162">
    <property type="entry name" value="QOR_ZETA_CRYSTAL"/>
    <property type="match status" value="1"/>
</dbReference>
<dbReference type="Gene3D" id="3.40.50.720">
    <property type="entry name" value="NAD(P)-binding Rossmann-like Domain"/>
    <property type="match status" value="1"/>
</dbReference>
<evidence type="ECO:0000313" key="12">
    <source>
        <dbReference type="Proteomes" id="UP001472677"/>
    </source>
</evidence>
<dbReference type="InterPro" id="IPR011032">
    <property type="entry name" value="GroES-like_sf"/>
</dbReference>